<gene>
    <name evidence="1" type="ORF">DH17_05225</name>
</gene>
<proteinExistence type="predicted"/>
<dbReference type="Proteomes" id="UP000031012">
    <property type="component" value="Unassembled WGS sequence"/>
</dbReference>
<reference evidence="1 2" key="1">
    <citation type="submission" date="2014-03" db="EMBL/GenBank/DDBJ databases">
        <title>Genome sequence of the diesel-degrader and plant-growth promoter Acinetobacter oleivorans PF-1 isolated from the roots of poplar tree.</title>
        <authorList>
            <person name="Gkorezis P."/>
            <person name="van Hamme J."/>
            <person name="Rineau F."/>
            <person name="Vangronsveld J."/>
            <person name="Francetti A."/>
        </authorList>
    </citation>
    <scope>NUCLEOTIDE SEQUENCE [LARGE SCALE GENOMIC DNA]</scope>
    <source>
        <strain evidence="1 2">PF1</strain>
    </source>
</reference>
<comment type="caution">
    <text evidence="1">The sequence shown here is derived from an EMBL/GenBank/DDBJ whole genome shotgun (WGS) entry which is preliminary data.</text>
</comment>
<dbReference type="EMBL" id="JHQK01000017">
    <property type="protein sequence ID" value="KHN65930.1"/>
    <property type="molecule type" value="Genomic_DNA"/>
</dbReference>
<dbReference type="InterPro" id="IPR021295">
    <property type="entry name" value="DUF2867"/>
</dbReference>
<evidence type="ECO:0008006" key="3">
    <source>
        <dbReference type="Google" id="ProtNLM"/>
    </source>
</evidence>
<protein>
    <recommendedName>
        <fullName evidence="3">DUF2867 domain-containing protein</fullName>
    </recommendedName>
</protein>
<evidence type="ECO:0000313" key="1">
    <source>
        <dbReference type="EMBL" id="KHN65930.1"/>
    </source>
</evidence>
<organism evidence="1 2">
    <name type="scientific">Acinetobacter oleivorans</name>
    <dbReference type="NCBI Taxonomy" id="1148157"/>
    <lineage>
        <taxon>Bacteria</taxon>
        <taxon>Pseudomonadati</taxon>
        <taxon>Pseudomonadota</taxon>
        <taxon>Gammaproteobacteria</taxon>
        <taxon>Moraxellales</taxon>
        <taxon>Moraxellaceae</taxon>
        <taxon>Acinetobacter</taxon>
    </lineage>
</organism>
<name>A0A0B2UAF5_9GAMM</name>
<evidence type="ECO:0000313" key="2">
    <source>
        <dbReference type="Proteomes" id="UP000031012"/>
    </source>
</evidence>
<accession>A0A0B2UAF5</accession>
<dbReference type="AlphaFoldDB" id="A0A0B2UAF5"/>
<dbReference type="Pfam" id="PF11066">
    <property type="entry name" value="DUF2867"/>
    <property type="match status" value="1"/>
</dbReference>
<sequence>MNKPYLSALPSDSQVSSQLNNAYFHDSWSIVLGQPDLNVFGQLIKLFNHTPQWIEWSMNLRNQITSKIGLKDLGSFKQIDPHKLEGEYAAGDRIGIFTLLQRTENELVVGDDDKHLNVTLSIYKNETTQVFTVTTIVHIKNLLGRLYLLPVIPAHRKIVPATLQILG</sequence>